<dbReference type="SUPFAM" id="SSF48264">
    <property type="entry name" value="Cytochrome P450"/>
    <property type="match status" value="1"/>
</dbReference>
<dbReference type="GO" id="GO:0004497">
    <property type="term" value="F:monooxygenase activity"/>
    <property type="evidence" value="ECO:0007669"/>
    <property type="project" value="UniProtKB-KW"/>
</dbReference>
<keyword evidence="1 2" id="KW-0408">Iron</keyword>
<dbReference type="InParanoid" id="A0A6I9RHC3"/>
<dbReference type="Pfam" id="PF00067">
    <property type="entry name" value="p450"/>
    <property type="match status" value="1"/>
</dbReference>
<accession>A0A6I9RHC3</accession>
<dbReference type="PRINTS" id="PR00385">
    <property type="entry name" value="P450"/>
</dbReference>
<keyword evidence="2" id="KW-0560">Oxidoreductase</keyword>
<dbReference type="InterPro" id="IPR001128">
    <property type="entry name" value="Cyt_P450"/>
</dbReference>
<gene>
    <name evidence="4" type="primary">LOC105048957</name>
</gene>
<dbReference type="PRINTS" id="PR00463">
    <property type="entry name" value="EP450I"/>
</dbReference>
<dbReference type="OrthoDB" id="594634at2759"/>
<feature type="binding site" description="axial binding residue" evidence="1">
    <location>
        <position position="221"/>
    </location>
    <ligand>
        <name>heme</name>
        <dbReference type="ChEBI" id="CHEBI:30413"/>
    </ligand>
    <ligandPart>
        <name>Fe</name>
        <dbReference type="ChEBI" id="CHEBI:18248"/>
    </ligandPart>
</feature>
<keyword evidence="1 2" id="KW-0479">Metal-binding</keyword>
<comment type="similarity">
    <text evidence="2">Belongs to the cytochrome P450 family.</text>
</comment>
<dbReference type="GO" id="GO:0016705">
    <property type="term" value="F:oxidoreductase activity, acting on paired donors, with incorporation or reduction of molecular oxygen"/>
    <property type="evidence" value="ECO:0007669"/>
    <property type="project" value="InterPro"/>
</dbReference>
<sequence>MQAWLGRSSWVAVDGVDVEERVDVVKSGLKLAQLGSNQVEGWKGDTGRREVKDLPDVLITLEDNEEHPWLTAEEIKAQISLLFASVDNPSNVAEWGLAELLNQPKLLRKAMNELGRVVGKDRLVQEPDIPRLPYIKACVREVLRLHPVSPFNLPHEPIEDTTVAGYFIPKGSRLLLSRIGLGRNPKGLERPAQIRPRPAYDGWAARDGPRFISFSTGRRSCMGAPPGSAMTVMLLARLLQAFDWSLAPPEESNIDLLEEKDSLLMAKPLRVYAKPLEKL</sequence>
<dbReference type="InterPro" id="IPR017972">
    <property type="entry name" value="Cyt_P450_CS"/>
</dbReference>
<evidence type="ECO:0000313" key="4">
    <source>
        <dbReference type="RefSeq" id="XP_010926763.3"/>
    </source>
</evidence>
<organism evidence="3 4">
    <name type="scientific">Elaeis guineensis var. tenera</name>
    <name type="common">Oil palm</name>
    <dbReference type="NCBI Taxonomy" id="51953"/>
    <lineage>
        <taxon>Eukaryota</taxon>
        <taxon>Viridiplantae</taxon>
        <taxon>Streptophyta</taxon>
        <taxon>Embryophyta</taxon>
        <taxon>Tracheophyta</taxon>
        <taxon>Spermatophyta</taxon>
        <taxon>Magnoliopsida</taxon>
        <taxon>Liliopsida</taxon>
        <taxon>Arecaceae</taxon>
        <taxon>Arecoideae</taxon>
        <taxon>Cocoseae</taxon>
        <taxon>Elaeidinae</taxon>
        <taxon>Elaeis</taxon>
    </lineage>
</organism>
<evidence type="ECO:0000313" key="3">
    <source>
        <dbReference type="Proteomes" id="UP000504607"/>
    </source>
</evidence>
<dbReference type="RefSeq" id="XP_010926763.3">
    <property type="nucleotide sequence ID" value="XM_010928461.3"/>
</dbReference>
<keyword evidence="3" id="KW-1185">Reference proteome</keyword>
<protein>
    <submittedName>
        <fullName evidence="4">Tyrosine N-monooxygenase-like</fullName>
    </submittedName>
</protein>
<dbReference type="GO" id="GO:0005506">
    <property type="term" value="F:iron ion binding"/>
    <property type="evidence" value="ECO:0007669"/>
    <property type="project" value="InterPro"/>
</dbReference>
<evidence type="ECO:0000256" key="1">
    <source>
        <dbReference type="PIRSR" id="PIRSR602401-1"/>
    </source>
</evidence>
<evidence type="ECO:0000256" key="2">
    <source>
        <dbReference type="RuleBase" id="RU000461"/>
    </source>
</evidence>
<dbReference type="InterPro" id="IPR036396">
    <property type="entry name" value="Cyt_P450_sf"/>
</dbReference>
<dbReference type="Proteomes" id="UP000504607">
    <property type="component" value="Chromosome 7"/>
</dbReference>
<dbReference type="PROSITE" id="PS00086">
    <property type="entry name" value="CYTOCHROME_P450"/>
    <property type="match status" value="1"/>
</dbReference>
<dbReference type="InterPro" id="IPR002401">
    <property type="entry name" value="Cyt_P450_E_grp-I"/>
</dbReference>
<keyword evidence="2" id="KW-0503">Monooxygenase</keyword>
<reference evidence="4" key="1">
    <citation type="submission" date="2025-08" db="UniProtKB">
        <authorList>
            <consortium name="RefSeq"/>
        </authorList>
    </citation>
    <scope>IDENTIFICATION</scope>
</reference>
<dbReference type="Gene3D" id="1.10.630.10">
    <property type="entry name" value="Cytochrome P450"/>
    <property type="match status" value="1"/>
</dbReference>
<dbReference type="AlphaFoldDB" id="A0A6I9RHC3"/>
<dbReference type="PANTHER" id="PTHR24281">
    <property type="entry name" value="STEROID 21-HYDROXYLASE-RELATED"/>
    <property type="match status" value="1"/>
</dbReference>
<name>A0A6I9RHC3_ELAGV</name>
<proteinExistence type="inferred from homology"/>
<comment type="cofactor">
    <cofactor evidence="1">
        <name>heme</name>
        <dbReference type="ChEBI" id="CHEBI:30413"/>
    </cofactor>
</comment>
<dbReference type="GO" id="GO:0020037">
    <property type="term" value="F:heme binding"/>
    <property type="evidence" value="ECO:0007669"/>
    <property type="project" value="InterPro"/>
</dbReference>
<keyword evidence="1 2" id="KW-0349">Heme</keyword>